<feature type="domain" description="Large ribosomal subunit protein eL19" evidence="4">
    <location>
        <begin position="3"/>
        <end position="146"/>
    </location>
</feature>
<keyword evidence="2 5" id="KW-0689">Ribosomal protein</keyword>
<evidence type="ECO:0000256" key="1">
    <source>
        <dbReference type="ARBA" id="ARBA00011082"/>
    </source>
</evidence>
<dbReference type="GO" id="GO:0022625">
    <property type="term" value="C:cytosolic large ribosomal subunit"/>
    <property type="evidence" value="ECO:0007669"/>
    <property type="project" value="InterPro"/>
</dbReference>
<dbReference type="Proteomes" id="UP001163823">
    <property type="component" value="Chromosome 3"/>
</dbReference>
<evidence type="ECO:0000313" key="5">
    <source>
        <dbReference type="EMBL" id="KAJ7975242.1"/>
    </source>
</evidence>
<name>A0AAD7Q5P2_QUISA</name>
<keyword evidence="3" id="KW-0687">Ribonucleoprotein</keyword>
<dbReference type="Gene3D" id="1.10.1200.240">
    <property type="match status" value="1"/>
</dbReference>
<dbReference type="Gene3D" id="1.10.1650.10">
    <property type="match status" value="1"/>
</dbReference>
<dbReference type="GO" id="GO:0006412">
    <property type="term" value="P:translation"/>
    <property type="evidence" value="ECO:0007669"/>
    <property type="project" value="InterPro"/>
</dbReference>
<evidence type="ECO:0000256" key="3">
    <source>
        <dbReference type="ARBA" id="ARBA00023274"/>
    </source>
</evidence>
<dbReference type="InterPro" id="IPR057260">
    <property type="entry name" value="Ribosomal_L19e_C"/>
</dbReference>
<dbReference type="InterPro" id="IPR039547">
    <property type="entry name" value="Ribosomal_eL19"/>
</dbReference>
<accession>A0AAD7Q5P2</accession>
<comment type="caution">
    <text evidence="5">The sequence shown here is derived from an EMBL/GenBank/DDBJ whole genome shotgun (WGS) entry which is preliminary data.</text>
</comment>
<dbReference type="GO" id="GO:0003735">
    <property type="term" value="F:structural constituent of ribosome"/>
    <property type="evidence" value="ECO:0007669"/>
    <property type="project" value="InterPro"/>
</dbReference>
<protein>
    <submittedName>
        <fullName evidence="5">Ribosomal protein L19</fullName>
    </submittedName>
</protein>
<dbReference type="FunFam" id="1.10.1650.10:FF:000001">
    <property type="entry name" value="Ribosomal protein L19"/>
    <property type="match status" value="1"/>
</dbReference>
<evidence type="ECO:0000256" key="2">
    <source>
        <dbReference type="ARBA" id="ARBA00022980"/>
    </source>
</evidence>
<sequence length="172" mass="20530">MVSLKLQRRLAASILKCAKGKVWLDPNEIKEISISNSRMNIRSLVNDGYIIKKSMITRSLWQTRQTLKAKMEGRHSGYGKRKGTREARLPSEVLWMKKIRVLRRLLHRYRELGKIDKHLYHEMYLKVKGNAFKNKRMLVEIIHKVKAERIRERVLSYQYEAKKRRNNSVIEK</sequence>
<dbReference type="GO" id="GO:0003729">
    <property type="term" value="F:mRNA binding"/>
    <property type="evidence" value="ECO:0007669"/>
    <property type="project" value="UniProtKB-ARBA"/>
</dbReference>
<dbReference type="KEGG" id="qsa:O6P43_005194"/>
<dbReference type="InterPro" id="IPR057259">
    <property type="entry name" value="Ribosomal_L19e"/>
</dbReference>
<dbReference type="InterPro" id="IPR015972">
    <property type="entry name" value="Ribosomal_eL19_dom1"/>
</dbReference>
<dbReference type="FunFam" id="1.10.1200.240:FF:000001">
    <property type="entry name" value="Ribosomal protein L19"/>
    <property type="match status" value="1"/>
</dbReference>
<organism evidence="5 6">
    <name type="scientific">Quillaja saponaria</name>
    <name type="common">Soap bark tree</name>
    <dbReference type="NCBI Taxonomy" id="32244"/>
    <lineage>
        <taxon>Eukaryota</taxon>
        <taxon>Viridiplantae</taxon>
        <taxon>Streptophyta</taxon>
        <taxon>Embryophyta</taxon>
        <taxon>Tracheophyta</taxon>
        <taxon>Spermatophyta</taxon>
        <taxon>Magnoliopsida</taxon>
        <taxon>eudicotyledons</taxon>
        <taxon>Gunneridae</taxon>
        <taxon>Pentapetalae</taxon>
        <taxon>rosids</taxon>
        <taxon>fabids</taxon>
        <taxon>Fabales</taxon>
        <taxon>Quillajaceae</taxon>
        <taxon>Quillaja</taxon>
    </lineage>
</organism>
<dbReference type="NCBIfam" id="NF006343">
    <property type="entry name" value="PRK08570.1"/>
    <property type="match status" value="1"/>
</dbReference>
<dbReference type="SMART" id="SM01416">
    <property type="entry name" value="Ribosomal_L19e"/>
    <property type="match status" value="1"/>
</dbReference>
<dbReference type="InterPro" id="IPR033935">
    <property type="entry name" value="Ribosomal_eL19_euk"/>
</dbReference>
<evidence type="ECO:0000259" key="4">
    <source>
        <dbReference type="SMART" id="SM01416"/>
    </source>
</evidence>
<evidence type="ECO:0000313" key="6">
    <source>
        <dbReference type="Proteomes" id="UP001163823"/>
    </source>
</evidence>
<proteinExistence type="inferred from homology"/>
<dbReference type="Pfam" id="PF25476">
    <property type="entry name" value="Ribosomal_L19e_C"/>
    <property type="match status" value="1"/>
</dbReference>
<dbReference type="InterPro" id="IPR000196">
    <property type="entry name" value="Ribosomal_eL19_dom"/>
</dbReference>
<dbReference type="Pfam" id="PF01280">
    <property type="entry name" value="Ribosomal_L19e"/>
    <property type="match status" value="1"/>
</dbReference>
<dbReference type="CDD" id="cd01417">
    <property type="entry name" value="Ribosomal_L19e_E"/>
    <property type="match status" value="1"/>
</dbReference>
<dbReference type="EMBL" id="JARAOO010000003">
    <property type="protein sequence ID" value="KAJ7975242.1"/>
    <property type="molecule type" value="Genomic_DNA"/>
</dbReference>
<gene>
    <name evidence="5" type="ORF">O6P43_005194</name>
</gene>
<keyword evidence="6" id="KW-1185">Reference proteome</keyword>
<dbReference type="PANTHER" id="PTHR10722">
    <property type="entry name" value="60S RIBOSOMAL PROTEIN L19"/>
    <property type="match status" value="1"/>
</dbReference>
<dbReference type="InterPro" id="IPR035970">
    <property type="entry name" value="60S_ribosomal_eL19_sf"/>
</dbReference>
<reference evidence="5" key="1">
    <citation type="journal article" date="2023" name="Science">
        <title>Elucidation of the pathway for biosynthesis of saponin adjuvants from the soapbark tree.</title>
        <authorList>
            <person name="Reed J."/>
            <person name="Orme A."/>
            <person name="El-Demerdash A."/>
            <person name="Owen C."/>
            <person name="Martin L.B.B."/>
            <person name="Misra R.C."/>
            <person name="Kikuchi S."/>
            <person name="Rejzek M."/>
            <person name="Martin A.C."/>
            <person name="Harkess A."/>
            <person name="Leebens-Mack J."/>
            <person name="Louveau T."/>
            <person name="Stephenson M.J."/>
            <person name="Osbourn A."/>
        </authorList>
    </citation>
    <scope>NUCLEOTIDE SEQUENCE</scope>
    <source>
        <strain evidence="5">S10</strain>
    </source>
</reference>
<dbReference type="SUPFAM" id="SSF48140">
    <property type="entry name" value="Ribosomal protein L19 (L19e)"/>
    <property type="match status" value="1"/>
</dbReference>
<comment type="similarity">
    <text evidence="1">Belongs to the eukaryotic ribosomal protein eL19 family.</text>
</comment>
<dbReference type="AlphaFoldDB" id="A0AAD7Q5P2"/>